<proteinExistence type="predicted"/>
<sequence>MGGVPSNMLKYLKEECSNISEELCNILYDSDNINNKTKKNKRSHIKAELSDDDDVTGG</sequence>
<accession>A0A397T2T8</accession>
<evidence type="ECO:0000256" key="1">
    <source>
        <dbReference type="SAM" id="MobiDB-lite"/>
    </source>
</evidence>
<gene>
    <name evidence="2" type="ORF">C1645_823398</name>
</gene>
<reference evidence="2 3" key="1">
    <citation type="submission" date="2018-06" db="EMBL/GenBank/DDBJ databases">
        <title>Comparative genomics reveals the genomic features of Rhizophagus irregularis, R. cerebriforme, R. diaphanum and Gigaspora rosea, and their symbiotic lifestyle signature.</title>
        <authorList>
            <person name="Morin E."/>
            <person name="San Clemente H."/>
            <person name="Chen E.C.H."/>
            <person name="De La Providencia I."/>
            <person name="Hainaut M."/>
            <person name="Kuo A."/>
            <person name="Kohler A."/>
            <person name="Murat C."/>
            <person name="Tang N."/>
            <person name="Roy S."/>
            <person name="Loubradou J."/>
            <person name="Henrissat B."/>
            <person name="Grigoriev I.V."/>
            <person name="Corradi N."/>
            <person name="Roux C."/>
            <person name="Martin F.M."/>
        </authorList>
    </citation>
    <scope>NUCLEOTIDE SEQUENCE [LARGE SCALE GENOMIC DNA]</scope>
    <source>
        <strain evidence="2 3">DAOM 227022</strain>
    </source>
</reference>
<dbReference type="Proteomes" id="UP000265703">
    <property type="component" value="Unassembled WGS sequence"/>
</dbReference>
<keyword evidence="3" id="KW-1185">Reference proteome</keyword>
<feature type="region of interest" description="Disordered" evidence="1">
    <location>
        <begin position="37"/>
        <end position="58"/>
    </location>
</feature>
<evidence type="ECO:0000313" key="2">
    <source>
        <dbReference type="EMBL" id="RIA90407.1"/>
    </source>
</evidence>
<name>A0A397T2T8_9GLOM</name>
<evidence type="ECO:0000313" key="3">
    <source>
        <dbReference type="Proteomes" id="UP000265703"/>
    </source>
</evidence>
<dbReference type="AlphaFoldDB" id="A0A397T2T8"/>
<dbReference type="EMBL" id="QKYT01000182">
    <property type="protein sequence ID" value="RIA90407.1"/>
    <property type="molecule type" value="Genomic_DNA"/>
</dbReference>
<organism evidence="2 3">
    <name type="scientific">Glomus cerebriforme</name>
    <dbReference type="NCBI Taxonomy" id="658196"/>
    <lineage>
        <taxon>Eukaryota</taxon>
        <taxon>Fungi</taxon>
        <taxon>Fungi incertae sedis</taxon>
        <taxon>Mucoromycota</taxon>
        <taxon>Glomeromycotina</taxon>
        <taxon>Glomeromycetes</taxon>
        <taxon>Glomerales</taxon>
        <taxon>Glomeraceae</taxon>
        <taxon>Glomus</taxon>
    </lineage>
</organism>
<dbReference type="OrthoDB" id="2306814at2759"/>
<protein>
    <submittedName>
        <fullName evidence="2">Uncharacterized protein</fullName>
    </submittedName>
</protein>
<comment type="caution">
    <text evidence="2">The sequence shown here is derived from an EMBL/GenBank/DDBJ whole genome shotgun (WGS) entry which is preliminary data.</text>
</comment>